<comment type="caution">
    <text evidence="2">The sequence shown here is derived from an EMBL/GenBank/DDBJ whole genome shotgun (WGS) entry which is preliminary data.</text>
</comment>
<proteinExistence type="predicted"/>
<feature type="transmembrane region" description="Helical" evidence="1">
    <location>
        <begin position="6"/>
        <end position="27"/>
    </location>
</feature>
<sequence length="100" mass="10616">RPEFALRTDLLAIAAPSAIAAACGVALRDYERGAHPSVAVGVGTGVFLGIFHHEMHNLPEKAFHAFSVMGAVFPESFKPHSLAIWTVVLVGFAAIAFLTM</sequence>
<feature type="transmembrane region" description="Helical" evidence="1">
    <location>
        <begin position="82"/>
        <end position="99"/>
    </location>
</feature>
<keyword evidence="1" id="KW-0472">Membrane</keyword>
<keyword evidence="1" id="KW-0812">Transmembrane</keyword>
<evidence type="ECO:0000313" key="2">
    <source>
        <dbReference type="EMBL" id="GAG48451.1"/>
    </source>
</evidence>
<name>X0ZJI9_9ZZZZ</name>
<feature type="non-terminal residue" evidence="2">
    <location>
        <position position="1"/>
    </location>
</feature>
<organism evidence="2">
    <name type="scientific">marine sediment metagenome</name>
    <dbReference type="NCBI Taxonomy" id="412755"/>
    <lineage>
        <taxon>unclassified sequences</taxon>
        <taxon>metagenomes</taxon>
        <taxon>ecological metagenomes</taxon>
    </lineage>
</organism>
<protein>
    <submittedName>
        <fullName evidence="2">Uncharacterized protein</fullName>
    </submittedName>
</protein>
<feature type="transmembrane region" description="Helical" evidence="1">
    <location>
        <begin position="34"/>
        <end position="51"/>
    </location>
</feature>
<dbReference type="AlphaFoldDB" id="X0ZJI9"/>
<feature type="non-terminal residue" evidence="2">
    <location>
        <position position="100"/>
    </location>
</feature>
<reference evidence="2" key="1">
    <citation type="journal article" date="2014" name="Front. Microbiol.">
        <title>High frequency of phylogenetically diverse reductive dehalogenase-homologous genes in deep subseafloor sedimentary metagenomes.</title>
        <authorList>
            <person name="Kawai M."/>
            <person name="Futagami T."/>
            <person name="Toyoda A."/>
            <person name="Takaki Y."/>
            <person name="Nishi S."/>
            <person name="Hori S."/>
            <person name="Arai W."/>
            <person name="Tsubouchi T."/>
            <person name="Morono Y."/>
            <person name="Uchiyama I."/>
            <person name="Ito T."/>
            <person name="Fujiyama A."/>
            <person name="Inagaki F."/>
            <person name="Takami H."/>
        </authorList>
    </citation>
    <scope>NUCLEOTIDE SEQUENCE</scope>
    <source>
        <strain evidence="2">Expedition CK06-06</strain>
    </source>
</reference>
<keyword evidence="1" id="KW-1133">Transmembrane helix</keyword>
<dbReference type="EMBL" id="BARS01058441">
    <property type="protein sequence ID" value="GAG48451.1"/>
    <property type="molecule type" value="Genomic_DNA"/>
</dbReference>
<evidence type="ECO:0000256" key="1">
    <source>
        <dbReference type="SAM" id="Phobius"/>
    </source>
</evidence>
<accession>X0ZJI9</accession>
<gene>
    <name evidence="2" type="ORF">S01H1_85225</name>
</gene>